<evidence type="ECO:0000313" key="2">
    <source>
        <dbReference type="Proteomes" id="UP001276150"/>
    </source>
</evidence>
<dbReference type="EMBL" id="JAPMIV010000063">
    <property type="protein sequence ID" value="MDV6376467.1"/>
    <property type="molecule type" value="Genomic_DNA"/>
</dbReference>
<dbReference type="RefSeq" id="WP_317641824.1">
    <property type="nucleotide sequence ID" value="NZ_JAPMIV010000063.1"/>
</dbReference>
<comment type="caution">
    <text evidence="1">The sequence shown here is derived from an EMBL/GenBank/DDBJ whole genome shotgun (WGS) entry which is preliminary data.</text>
</comment>
<name>A0ABU4DVJ8_9DEIO</name>
<accession>A0ABU4DVJ8</accession>
<keyword evidence="2" id="KW-1185">Reference proteome</keyword>
<dbReference type="Proteomes" id="UP001276150">
    <property type="component" value="Unassembled WGS sequence"/>
</dbReference>
<evidence type="ECO:0000313" key="1">
    <source>
        <dbReference type="EMBL" id="MDV6376467.1"/>
    </source>
</evidence>
<proteinExistence type="predicted"/>
<reference evidence="1 2" key="1">
    <citation type="submission" date="2022-11" db="EMBL/GenBank/DDBJ databases">
        <title>Deinococcus ZS9-10, Low Temperature and Draught-tolerating, UV-resistant Bacteria from Continental Antarctica.</title>
        <authorList>
            <person name="Cheng L."/>
        </authorList>
    </citation>
    <scope>NUCLEOTIDE SEQUENCE [LARGE SCALE GENOMIC DNA]</scope>
    <source>
        <strain evidence="1 2">ZS9-10</strain>
    </source>
</reference>
<sequence length="185" mass="20013">MKGLTLTQPWSFAIAFCGKSVENRDWSDRIADLNGLSSLTGELIAIHGGTAPKRGNNKGWRSLCQSIADIHRRLDGELPEAAAAELARRAAGSPLDASHFITPGIVAVASLWGVTRASRSVWATEGDLHLMLSEVVALPQPVQVRGAQGFWHVPSVVEEAVRAQLPQRREQPAQWGHLDGGEWLA</sequence>
<gene>
    <name evidence="1" type="ORF">ORD21_17890</name>
</gene>
<protein>
    <submittedName>
        <fullName evidence="1">Uncharacterized protein</fullName>
    </submittedName>
</protein>
<organism evidence="1 2">
    <name type="scientific">Deinococcus arenicola</name>
    <dbReference type="NCBI Taxonomy" id="2994950"/>
    <lineage>
        <taxon>Bacteria</taxon>
        <taxon>Thermotogati</taxon>
        <taxon>Deinococcota</taxon>
        <taxon>Deinococci</taxon>
        <taxon>Deinococcales</taxon>
        <taxon>Deinococcaceae</taxon>
        <taxon>Deinococcus</taxon>
    </lineage>
</organism>